<evidence type="ECO:0000256" key="1">
    <source>
        <dbReference type="SAM" id="MobiDB-lite"/>
    </source>
</evidence>
<dbReference type="AlphaFoldDB" id="A0A0G4KY35"/>
<dbReference type="PANTHER" id="PTHR35896:SF3">
    <property type="entry name" value="MAJOR FACILITATOR SUPERFAMILY TRANSPORTER"/>
    <property type="match status" value="1"/>
</dbReference>
<dbReference type="EMBL" id="CVQI01004891">
    <property type="protein sequence ID" value="CRK14285.1"/>
    <property type="molecule type" value="Genomic_DNA"/>
</dbReference>
<dbReference type="InterPro" id="IPR053008">
    <property type="entry name" value="Phomopsin_biosynth_assoc"/>
</dbReference>
<protein>
    <submittedName>
        <fullName evidence="3">Uncharacterized protein</fullName>
    </submittedName>
</protein>
<dbReference type="Proteomes" id="UP000045706">
    <property type="component" value="Unassembled WGS sequence"/>
</dbReference>
<feature type="region of interest" description="Disordered" evidence="1">
    <location>
        <begin position="1"/>
        <end position="20"/>
    </location>
</feature>
<reference evidence="4" key="3">
    <citation type="journal article" date="2021" name="Mol. Plant Pathol.">
        <title>A 20-kb lineage-specific genomic region tames virulence in pathogenic amphidiploid Verticillium longisporum.</title>
        <authorList>
            <person name="Harting R."/>
            <person name="Starke J."/>
            <person name="Kusch H."/>
            <person name="Poggeler S."/>
            <person name="Maurus I."/>
            <person name="Schluter R."/>
            <person name="Landesfeind M."/>
            <person name="Bulla I."/>
            <person name="Nowrousian M."/>
            <person name="de Jonge R."/>
            <person name="Stahlhut G."/>
            <person name="Hoff K.J."/>
            <person name="Asshauer K.P."/>
            <person name="Thurmer A."/>
            <person name="Stanke M."/>
            <person name="Daniel R."/>
            <person name="Morgenstern B."/>
            <person name="Thomma B.P.H.J."/>
            <person name="Kronstad J.W."/>
            <person name="Braus-Stromeyer S.A."/>
            <person name="Braus G.H."/>
        </authorList>
    </citation>
    <scope>NUCLEOTIDE SEQUENCE</scope>
    <source>
        <strain evidence="4">Vl32</strain>
    </source>
</reference>
<dbReference type="PANTHER" id="PTHR35896">
    <property type="entry name" value="IG-LIKE DOMAIN-CONTAINING PROTEIN"/>
    <property type="match status" value="1"/>
</dbReference>
<evidence type="ECO:0000313" key="4">
    <source>
        <dbReference type="EMBL" id="KAG7110911.1"/>
    </source>
</evidence>
<feature type="transmembrane region" description="Helical" evidence="2">
    <location>
        <begin position="34"/>
        <end position="56"/>
    </location>
</feature>
<evidence type="ECO:0000313" key="3">
    <source>
        <dbReference type="EMBL" id="CRK14285.1"/>
    </source>
</evidence>
<keyword evidence="2" id="KW-0812">Transmembrane</keyword>
<feature type="non-terminal residue" evidence="3">
    <location>
        <position position="226"/>
    </location>
</feature>
<organism evidence="3 5">
    <name type="scientific">Verticillium longisporum</name>
    <name type="common">Verticillium dahliae var. longisporum</name>
    <dbReference type="NCBI Taxonomy" id="100787"/>
    <lineage>
        <taxon>Eukaryota</taxon>
        <taxon>Fungi</taxon>
        <taxon>Dikarya</taxon>
        <taxon>Ascomycota</taxon>
        <taxon>Pezizomycotina</taxon>
        <taxon>Sordariomycetes</taxon>
        <taxon>Hypocreomycetidae</taxon>
        <taxon>Glomerellales</taxon>
        <taxon>Plectosphaerellaceae</taxon>
        <taxon>Verticillium</taxon>
    </lineage>
</organism>
<dbReference type="OrthoDB" id="3501153at2759"/>
<sequence length="226" mass="26020">MFSKNESRPFLSDDPSADEANARFHQPHQTRTKIISHSIVCFVTSLFWVLIILLTLPNSDAHYTSIDDKSPIEQGHVHRHNITSNARLITCGNSTQEAREAGCKYDILLNNWVPEQCLGQEFIDEYRDDQSWAGFSDKEMTKPVSVEDMGEVDFYYTSRRDHVNHCAMMWKKQFYVLFDESKAFDTVVASPGHTDHCAQFLMDAPEDDWKGPTRTEMGFAGCWIRE</sequence>
<reference evidence="3" key="2">
    <citation type="submission" date="2015-05" db="EMBL/GenBank/DDBJ databases">
        <authorList>
            <person name="Wang D.B."/>
            <person name="Wang M."/>
        </authorList>
    </citation>
    <scope>NUCLEOTIDE SEQUENCE [LARGE SCALE GENOMIC DNA]</scope>
    <source>
        <strain evidence="3">VL2</strain>
    </source>
</reference>
<reference evidence="5" key="1">
    <citation type="submission" date="2015-05" db="EMBL/GenBank/DDBJ databases">
        <authorList>
            <person name="Fogelqvist Johan"/>
        </authorList>
    </citation>
    <scope>NUCLEOTIDE SEQUENCE [LARGE SCALE GENOMIC DNA]</scope>
</reference>
<name>A0A0G4KY35_VERLO</name>
<accession>A0A0G4KY35</accession>
<dbReference type="Proteomes" id="UP000689129">
    <property type="component" value="Unassembled WGS sequence"/>
</dbReference>
<evidence type="ECO:0000313" key="5">
    <source>
        <dbReference type="Proteomes" id="UP000045706"/>
    </source>
</evidence>
<gene>
    <name evidence="3" type="ORF">BN1723_010310</name>
    <name evidence="4" type="ORF">HYQ45_017398</name>
</gene>
<keyword evidence="2" id="KW-1133">Transmembrane helix</keyword>
<proteinExistence type="predicted"/>
<evidence type="ECO:0000256" key="2">
    <source>
        <dbReference type="SAM" id="Phobius"/>
    </source>
</evidence>
<keyword evidence="2" id="KW-0472">Membrane</keyword>
<dbReference type="EMBL" id="JAEMWZ010000572">
    <property type="protein sequence ID" value="KAG7110911.1"/>
    <property type="molecule type" value="Genomic_DNA"/>
</dbReference>